<keyword evidence="2" id="KW-0472">Membrane</keyword>
<keyword evidence="2" id="KW-0812">Transmembrane</keyword>
<evidence type="ECO:0008006" key="5">
    <source>
        <dbReference type="Google" id="ProtNLM"/>
    </source>
</evidence>
<gene>
    <name evidence="3" type="ORF">PYTT_0096</name>
</gene>
<dbReference type="KEGG" id="agl:PYTT_0096"/>
<protein>
    <recommendedName>
        <fullName evidence="5">Lipoprotein SmpA/OmlA domain-containing protein</fullName>
    </recommendedName>
</protein>
<dbReference type="STRING" id="1679444.PYTT_0096"/>
<evidence type="ECO:0000313" key="4">
    <source>
        <dbReference type="Proteomes" id="UP000176204"/>
    </source>
</evidence>
<sequence>MHPLLYPMTWEPLASGASLLYSQPHMQKSHLYSIAALLLLAPAMVSCTVTYGNTDIVTAKEKLAAMSPGKTTKNDVFEAFGQPSDVVPLDHDKGSCWIYRFRKASNNTIAYLPMGVGLVAGGKNGDVYTRLFDFNRKNILTDTRAVSKELYTSNLFSLGRTINNLWSTNDSQKRVHEEMKRLDKPFDESRGSEDQLLENAL</sequence>
<evidence type="ECO:0000256" key="1">
    <source>
        <dbReference type="SAM" id="MobiDB-lite"/>
    </source>
</evidence>
<feature type="region of interest" description="Disordered" evidence="1">
    <location>
        <begin position="177"/>
        <end position="201"/>
    </location>
</feature>
<dbReference type="EMBL" id="LT629973">
    <property type="protein sequence ID" value="SEH70382.1"/>
    <property type="molecule type" value="Genomic_DNA"/>
</dbReference>
<evidence type="ECO:0000313" key="3">
    <source>
        <dbReference type="EMBL" id="SEH70382.1"/>
    </source>
</evidence>
<dbReference type="Proteomes" id="UP000176204">
    <property type="component" value="Chromosome I"/>
</dbReference>
<organism evidence="3 4">
    <name type="scientific">Akkermansia glycaniphila</name>
    <dbReference type="NCBI Taxonomy" id="1679444"/>
    <lineage>
        <taxon>Bacteria</taxon>
        <taxon>Pseudomonadati</taxon>
        <taxon>Verrucomicrobiota</taxon>
        <taxon>Verrucomicrobiia</taxon>
        <taxon>Verrucomicrobiales</taxon>
        <taxon>Akkermansiaceae</taxon>
        <taxon>Akkermansia</taxon>
    </lineage>
</organism>
<keyword evidence="2" id="KW-1133">Transmembrane helix</keyword>
<keyword evidence="4" id="KW-1185">Reference proteome</keyword>
<dbReference type="AlphaFoldDB" id="A0A1C7PEC5"/>
<name>A0A1C7PEC5_9BACT</name>
<proteinExistence type="predicted"/>
<feature type="compositionally biased region" description="Basic and acidic residues" evidence="1">
    <location>
        <begin position="177"/>
        <end position="193"/>
    </location>
</feature>
<reference evidence="4" key="1">
    <citation type="submission" date="2016-09" db="EMBL/GenBank/DDBJ databases">
        <authorList>
            <person name="Koehorst J."/>
        </authorList>
    </citation>
    <scope>NUCLEOTIDE SEQUENCE [LARGE SCALE GENOMIC DNA]</scope>
</reference>
<evidence type="ECO:0000256" key="2">
    <source>
        <dbReference type="SAM" id="Phobius"/>
    </source>
</evidence>
<accession>A0A1C7PEC5</accession>
<feature type="transmembrane region" description="Helical" evidence="2">
    <location>
        <begin position="31"/>
        <end position="52"/>
    </location>
</feature>